<evidence type="ECO:0000313" key="4">
    <source>
        <dbReference type="Proteomes" id="UP000228996"/>
    </source>
</evidence>
<feature type="compositionally biased region" description="Pro residues" evidence="1">
    <location>
        <begin position="130"/>
        <end position="143"/>
    </location>
</feature>
<dbReference type="InterPro" id="IPR025868">
    <property type="entry name" value="Zn_ribbon_dom_put"/>
</dbReference>
<dbReference type="Pfam" id="PF12674">
    <property type="entry name" value="Zn_ribbon_2"/>
    <property type="match status" value="1"/>
</dbReference>
<comment type="caution">
    <text evidence="3">The sequence shown here is derived from an EMBL/GenBank/DDBJ whole genome shotgun (WGS) entry which is preliminary data.</text>
</comment>
<reference evidence="4" key="1">
    <citation type="submission" date="2017-09" db="EMBL/GenBank/DDBJ databases">
        <title>Depth-based differentiation of microbial function through sediment-hosted aquifers and enrichment of novel symbionts in the deep terrestrial subsurface.</title>
        <authorList>
            <person name="Probst A.J."/>
            <person name="Ladd B."/>
            <person name="Jarett J.K."/>
            <person name="Geller-Mcgrath D.E."/>
            <person name="Sieber C.M.K."/>
            <person name="Emerson J.B."/>
            <person name="Anantharaman K."/>
            <person name="Thomas B.C."/>
            <person name="Malmstrom R."/>
            <person name="Stieglmeier M."/>
            <person name="Klingl A."/>
            <person name="Woyke T."/>
            <person name="Ryan C.M."/>
            <person name="Banfield J.F."/>
        </authorList>
    </citation>
    <scope>NUCLEOTIDE SEQUENCE [LARGE SCALE GENOMIC DNA]</scope>
</reference>
<evidence type="ECO:0000256" key="1">
    <source>
        <dbReference type="SAM" id="MobiDB-lite"/>
    </source>
</evidence>
<name>A0A2M6XE81_9BACT</name>
<evidence type="ECO:0000313" key="3">
    <source>
        <dbReference type="EMBL" id="PIU03964.1"/>
    </source>
</evidence>
<dbReference type="EMBL" id="PEYO01000002">
    <property type="protein sequence ID" value="PIU03964.1"/>
    <property type="molecule type" value="Genomic_DNA"/>
</dbReference>
<gene>
    <name evidence="3" type="ORF">COT44_00350</name>
</gene>
<accession>A0A2M6XE81</accession>
<protein>
    <recommendedName>
        <fullName evidence="2">Putative zinc ribbon domain-containing protein</fullName>
    </recommendedName>
</protein>
<feature type="region of interest" description="Disordered" evidence="1">
    <location>
        <begin position="130"/>
        <end position="152"/>
    </location>
</feature>
<organism evidence="3 4">
    <name type="scientific">Candidatus Shapirobacteria bacterium CG08_land_8_20_14_0_20_39_18</name>
    <dbReference type="NCBI Taxonomy" id="1974883"/>
    <lineage>
        <taxon>Bacteria</taxon>
        <taxon>Candidatus Shapironibacteriota</taxon>
    </lineage>
</organism>
<evidence type="ECO:0000259" key="2">
    <source>
        <dbReference type="Pfam" id="PF12674"/>
    </source>
</evidence>
<dbReference type="AlphaFoldDB" id="A0A2M6XE81"/>
<dbReference type="Proteomes" id="UP000228996">
    <property type="component" value="Unassembled WGS sequence"/>
</dbReference>
<proteinExistence type="predicted"/>
<sequence length="152" mass="16304">MNCQSCGLPMMIDSDHGGGRIDNPYCHYCTDEAGNLKPKEEIREGMINLYMQSFGKTREEAEKEVDTRMAEMPAWAASIPAPAEPVMPVIQPIAPAPVEPVMETPVVSPAPEPVVPAPLAPEPVVPEPVIPEPVVPVPTPPVTVPDTTNTMS</sequence>
<feature type="domain" description="Putative zinc ribbon" evidence="2">
    <location>
        <begin position="3"/>
        <end position="75"/>
    </location>
</feature>